<dbReference type="GO" id="GO:0004856">
    <property type="term" value="F:D-xylulokinase activity"/>
    <property type="evidence" value="ECO:0007669"/>
    <property type="project" value="UniProtKB-UniRule"/>
</dbReference>
<dbReference type="Gene3D" id="3.30.420.40">
    <property type="match status" value="2"/>
</dbReference>
<evidence type="ECO:0000256" key="5">
    <source>
        <dbReference type="ARBA" id="ARBA00022777"/>
    </source>
</evidence>
<feature type="active site" description="Proton acceptor" evidence="8">
    <location>
        <position position="239"/>
    </location>
</feature>
<dbReference type="EMBL" id="CP049740">
    <property type="protein sequence ID" value="QII82186.1"/>
    <property type="molecule type" value="Genomic_DNA"/>
</dbReference>
<keyword evidence="3 8" id="KW-0808">Transferase</keyword>
<dbReference type="InterPro" id="IPR043129">
    <property type="entry name" value="ATPase_NBD"/>
</dbReference>
<dbReference type="CDD" id="cd07808">
    <property type="entry name" value="ASKHA_NBD_FGGY_EcXK-like"/>
    <property type="match status" value="1"/>
</dbReference>
<dbReference type="InterPro" id="IPR006000">
    <property type="entry name" value="Xylulokinase"/>
</dbReference>
<evidence type="ECO:0000256" key="4">
    <source>
        <dbReference type="ARBA" id="ARBA00022741"/>
    </source>
</evidence>
<keyword evidence="5 8" id="KW-0418">Kinase</keyword>
<sequence>MGYVLGLDLGTSSLKGLLVNKKGELVYSTSADYPLIQPQKGYSEQNPEEWFQAAITVLEATLTAIPDARDQLEAISFSGQMHSLVLLDEADQVVRNAILWNDVRTTQQCERIKETLGDKLIPITKNKALEGFTLPKILWVQEEEAENFKKAKTFLLPKDYLGFRLTGSKQMEYSDAAGTLLLDINQKAWSQDILKAFDLASDFCPKLVESADKIGNLTETISQQLGLKQAVAVYAGGADNASAALGAGIISSDVGMVSIGTSGVFLSYEEAGKEYGGDLHYFFHVLKDAYYSMGVTLAAGHSLSWFKETFAKEESFEELLKDIHQVEAGSNGLLFMPYISGERTPYTDSQIRGSFLGMDSGHKRQHFARAVLEGITFSLKDSQHLMETRAGKTFEKIVSVGGGAKNPDWLQMQADIFNAKIVTLKTEQGPGMGAVMLAALGQGWFDSVEDCVAAFVEESQTYYPNPEQVKRYEAVYAIYQQGYEATKTISHQLSQL</sequence>
<accession>A0A6G7KAA7</accession>
<dbReference type="AlphaFoldDB" id="A0A6G7KAA7"/>
<dbReference type="Pfam" id="PF02782">
    <property type="entry name" value="FGGY_C"/>
    <property type="match status" value="1"/>
</dbReference>
<comment type="similarity">
    <text evidence="1 8 9">Belongs to the FGGY kinase family.</text>
</comment>
<evidence type="ECO:0000256" key="8">
    <source>
        <dbReference type="HAMAP-Rule" id="MF_02220"/>
    </source>
</evidence>
<proteinExistence type="inferred from homology"/>
<keyword evidence="6 8" id="KW-0067">ATP-binding</keyword>
<evidence type="ECO:0000256" key="7">
    <source>
        <dbReference type="ARBA" id="ARBA00023277"/>
    </source>
</evidence>
<comment type="function">
    <text evidence="8">Catalyzes the phosphorylation of D-xylulose to D-xylulose 5-phosphate.</text>
</comment>
<evidence type="ECO:0000256" key="10">
    <source>
        <dbReference type="RuleBase" id="RU364073"/>
    </source>
</evidence>
<dbReference type="SUPFAM" id="SSF53067">
    <property type="entry name" value="Actin-like ATPase domain"/>
    <property type="match status" value="2"/>
</dbReference>
<feature type="site" description="Important for activity" evidence="8">
    <location>
        <position position="8"/>
    </location>
</feature>
<reference evidence="13 14" key="1">
    <citation type="journal article" date="2017" name="Int. J. Syst. Evol. Microbiol.">
        <title>Jeotgalibaca porci sp. nov. and Jeotgalibaca arthritidis sp. nov., isolated from pigs, and emended description of the genus Jeotgalibaca.</title>
        <authorList>
            <person name="Zamora L."/>
            <person name="Perez-Sancho M."/>
            <person name="Dominguez L."/>
            <person name="Fernandez-Garayzabal J.F."/>
            <person name="Vela A.I."/>
        </authorList>
    </citation>
    <scope>NUCLEOTIDE SEQUENCE [LARGE SCALE GENOMIC DNA]</scope>
    <source>
        <strain evidence="13 14">CECT 9157</strain>
    </source>
</reference>
<evidence type="ECO:0000256" key="1">
    <source>
        <dbReference type="ARBA" id="ARBA00009156"/>
    </source>
</evidence>
<dbReference type="PROSITE" id="PS00933">
    <property type="entry name" value="FGGY_KINASES_1"/>
    <property type="match status" value="1"/>
</dbReference>
<feature type="domain" description="Carbohydrate kinase FGGY N-terminal" evidence="11">
    <location>
        <begin position="3"/>
        <end position="246"/>
    </location>
</feature>
<dbReference type="InterPro" id="IPR018483">
    <property type="entry name" value="Carb_kinase_FGGY_CS"/>
</dbReference>
<dbReference type="RefSeq" id="WP_166162271.1">
    <property type="nucleotide sequence ID" value="NZ_CP049740.1"/>
</dbReference>
<dbReference type="NCBIfam" id="TIGR01312">
    <property type="entry name" value="XylB"/>
    <property type="match status" value="1"/>
</dbReference>
<comment type="catalytic activity">
    <reaction evidence="8 10">
        <text>D-xylulose + ATP = D-xylulose 5-phosphate + ADP + H(+)</text>
        <dbReference type="Rhea" id="RHEA:10964"/>
        <dbReference type="ChEBI" id="CHEBI:15378"/>
        <dbReference type="ChEBI" id="CHEBI:17140"/>
        <dbReference type="ChEBI" id="CHEBI:30616"/>
        <dbReference type="ChEBI" id="CHEBI:57737"/>
        <dbReference type="ChEBI" id="CHEBI:456216"/>
        <dbReference type="EC" id="2.7.1.17"/>
    </reaction>
</comment>
<dbReference type="PIRSF" id="PIRSF000538">
    <property type="entry name" value="GlpK"/>
    <property type="match status" value="1"/>
</dbReference>
<dbReference type="InterPro" id="IPR018485">
    <property type="entry name" value="FGGY_C"/>
</dbReference>
<feature type="binding site" evidence="8">
    <location>
        <begin position="81"/>
        <end position="82"/>
    </location>
    <ligand>
        <name>substrate</name>
    </ligand>
</feature>
<dbReference type="GO" id="GO:0005998">
    <property type="term" value="P:xylulose catabolic process"/>
    <property type="evidence" value="ECO:0007669"/>
    <property type="project" value="UniProtKB-UniRule"/>
</dbReference>
<dbReference type="PANTHER" id="PTHR43095">
    <property type="entry name" value="SUGAR KINASE"/>
    <property type="match status" value="1"/>
</dbReference>
<dbReference type="GO" id="GO:0042732">
    <property type="term" value="P:D-xylose metabolic process"/>
    <property type="evidence" value="ECO:0007669"/>
    <property type="project" value="UniProtKB-KW"/>
</dbReference>
<evidence type="ECO:0000256" key="3">
    <source>
        <dbReference type="ARBA" id="ARBA00022679"/>
    </source>
</evidence>
<keyword evidence="14" id="KW-1185">Reference proteome</keyword>
<evidence type="ECO:0000313" key="13">
    <source>
        <dbReference type="EMBL" id="QII82186.1"/>
    </source>
</evidence>
<name>A0A6G7KAA7_9LACT</name>
<organism evidence="13 14">
    <name type="scientific">Jeotgalibaca arthritidis</name>
    <dbReference type="NCBI Taxonomy" id="1868794"/>
    <lineage>
        <taxon>Bacteria</taxon>
        <taxon>Bacillati</taxon>
        <taxon>Bacillota</taxon>
        <taxon>Bacilli</taxon>
        <taxon>Lactobacillales</taxon>
        <taxon>Carnobacteriaceae</taxon>
        <taxon>Jeotgalibaca</taxon>
    </lineage>
</organism>
<dbReference type="InterPro" id="IPR050406">
    <property type="entry name" value="FGGY_Carb_Kinase"/>
</dbReference>
<dbReference type="HAMAP" id="MF_02220">
    <property type="entry name" value="XylB"/>
    <property type="match status" value="1"/>
</dbReference>
<keyword evidence="2 8" id="KW-0859">Xylose metabolism</keyword>
<dbReference type="GO" id="GO:0005524">
    <property type="term" value="F:ATP binding"/>
    <property type="evidence" value="ECO:0007669"/>
    <property type="project" value="UniProtKB-UniRule"/>
</dbReference>
<evidence type="ECO:0000256" key="2">
    <source>
        <dbReference type="ARBA" id="ARBA00022629"/>
    </source>
</evidence>
<gene>
    <name evidence="8 10 13" type="primary">xylB</name>
    <name evidence="13" type="ORF">G7057_06900</name>
</gene>
<keyword evidence="7 8" id="KW-0119">Carbohydrate metabolism</keyword>
<dbReference type="EC" id="2.7.1.17" evidence="8 10"/>
<evidence type="ECO:0000256" key="6">
    <source>
        <dbReference type="ARBA" id="ARBA00022840"/>
    </source>
</evidence>
<dbReference type="PROSITE" id="PS00445">
    <property type="entry name" value="FGGY_KINASES_2"/>
    <property type="match status" value="1"/>
</dbReference>
<evidence type="ECO:0000313" key="14">
    <source>
        <dbReference type="Proteomes" id="UP000501451"/>
    </source>
</evidence>
<dbReference type="InterPro" id="IPR018484">
    <property type="entry name" value="FGGY_N"/>
</dbReference>
<protein>
    <recommendedName>
        <fullName evidence="8 10">Xylulose kinase</fullName>
        <shortName evidence="8 10">Xylulokinase</shortName>
        <ecNumber evidence="8 10">2.7.1.17</ecNumber>
    </recommendedName>
</protein>
<keyword evidence="4 8" id="KW-0547">Nucleotide-binding</keyword>
<dbReference type="KEGG" id="jar:G7057_06900"/>
<feature type="domain" description="Carbohydrate kinase FGGY C-terminal" evidence="12">
    <location>
        <begin position="256"/>
        <end position="440"/>
    </location>
</feature>
<dbReference type="Proteomes" id="UP000501451">
    <property type="component" value="Chromosome"/>
</dbReference>
<dbReference type="PANTHER" id="PTHR43095:SF5">
    <property type="entry name" value="XYLULOSE KINASE"/>
    <property type="match status" value="1"/>
</dbReference>
<evidence type="ECO:0000259" key="12">
    <source>
        <dbReference type="Pfam" id="PF02782"/>
    </source>
</evidence>
<evidence type="ECO:0000256" key="9">
    <source>
        <dbReference type="RuleBase" id="RU003733"/>
    </source>
</evidence>
<dbReference type="InterPro" id="IPR000577">
    <property type="entry name" value="Carb_kinase_FGGY"/>
</dbReference>
<dbReference type="Pfam" id="PF00370">
    <property type="entry name" value="FGGY_N"/>
    <property type="match status" value="1"/>
</dbReference>
<evidence type="ECO:0000259" key="11">
    <source>
        <dbReference type="Pfam" id="PF00370"/>
    </source>
</evidence>